<feature type="region of interest" description="Disordered" evidence="13">
    <location>
        <begin position="1067"/>
        <end position="1142"/>
    </location>
</feature>
<dbReference type="SUPFAM" id="SSF52540">
    <property type="entry name" value="P-loop containing nucleoside triphosphate hydrolases"/>
    <property type="match status" value="1"/>
</dbReference>
<dbReference type="Pfam" id="PF00788">
    <property type="entry name" value="RA"/>
    <property type="match status" value="1"/>
</dbReference>
<dbReference type="PANTHER" id="PTHR46184:SF5">
    <property type="entry name" value="UNCONVENTIONAL MYOSIN-IXA-LIKE"/>
    <property type="match status" value="1"/>
</dbReference>
<dbReference type="PROSITE" id="PS00479">
    <property type="entry name" value="ZF_DAG_PE_1"/>
    <property type="match status" value="1"/>
</dbReference>
<feature type="compositionally biased region" description="Polar residues" evidence="13">
    <location>
        <begin position="1237"/>
        <end position="1251"/>
    </location>
</feature>
<dbReference type="PROSITE" id="PS50081">
    <property type="entry name" value="ZF_DAG_PE_2"/>
    <property type="match status" value="1"/>
</dbReference>
<proteinExistence type="inferred from homology"/>
<evidence type="ECO:0000256" key="4">
    <source>
        <dbReference type="ARBA" id="ARBA00022723"/>
    </source>
</evidence>
<dbReference type="InterPro" id="IPR001609">
    <property type="entry name" value="Myosin_head_motor_dom-like"/>
</dbReference>
<keyword evidence="10 12" id="KW-0518">Myosin</keyword>
<evidence type="ECO:0000256" key="5">
    <source>
        <dbReference type="ARBA" id="ARBA00022741"/>
    </source>
</evidence>
<dbReference type="OrthoDB" id="437889at2759"/>
<comment type="similarity">
    <text evidence="2 12">Belongs to the TRAFAC class myosin-kinesin ATPase superfamily. Myosin family.</text>
</comment>
<keyword evidence="4" id="KW-0479">Metal-binding</keyword>
<dbReference type="GO" id="GO:0051015">
    <property type="term" value="F:actin filament binding"/>
    <property type="evidence" value="ECO:0007669"/>
    <property type="project" value="TreeGrafter"/>
</dbReference>
<dbReference type="PROSITE" id="PS51456">
    <property type="entry name" value="MYOSIN_MOTOR"/>
    <property type="match status" value="1"/>
</dbReference>
<evidence type="ECO:0000256" key="8">
    <source>
        <dbReference type="ARBA" id="ARBA00022840"/>
    </source>
</evidence>
<keyword evidence="5 12" id="KW-0547">Nucleotide-binding</keyword>
<dbReference type="EMBL" id="FN653044">
    <property type="protein sequence ID" value="CBY24269.1"/>
    <property type="molecule type" value="Genomic_DNA"/>
</dbReference>
<dbReference type="Gene3D" id="1.20.5.190">
    <property type="match status" value="2"/>
</dbReference>
<sequence length="1890" mass="217768">MIRIYPGDLQPNTVFLPVRVDDRTTASHVAQMAASQLGIMLQNLTLVEQGPDNESIMEPDDLPMDRFLLWPSQAKSESKGFLPSADDTPQDLCNISSPSPSSLLRVLRKRFETSEIYTWAGPVLVSLNPYCQIPNLYGPRMQHLHRGRGLQSKAHVFAVADAAFETINKGKHSSCSIVVSGESGSGKSFCTEILVQHLLTLVRSHETRIVAAVPILENFGHAKTRRNVNSSRVGKFMTLSFAAAGRLTGAKLEQYLLEVPRIIQRHPQERNFHIFYTLLYGLAPQEKERVGLRTPEDYAFIRNSNALPVEEREETDGRGIIKLQNALDSIALYDSSQYRIFQIMAGILALGNIDFKSDYRDQASIVNTEWLEEAAQLLSIKSKSLLTLLTEKSSRIGRGAHTETLTRKHNCAKAYEARDGLAKAAYRKIFDFLLLTLNAANRPEQTFHLHTSRNIGILDIFGFEQADEGNSFEQFCINYANETLQLFSNQHIFELEKEEHEKEDLRWTDVQFSDNEAIIELYSRRPEGLFCLLNENIPGLNDSVLLNRFDENNMELKQVYRRNEMVSAFVINHYAGWVEYNIEGFVEKNRDVVATTSLQVLRGSSCWLLRCASAQSQRAFWRWRKLQRITLIPPEHTQKSQSRTTTSLQYQQSLAGLMESLRNSMPFFVKCVRTNALQEPLKFDDTLILEQLKSSGMTETVKIKQSAYPVRLEHMRFISQYSALLPARMISSRSQLTEVVECLGLAGATLVGKSLIFMKESAKADLDRKLEFAVINKVKVIQRAMREWIRRPRKYHLELRSEEVRRHAAAIVIQKHWRGFSAREQCEFRLFAAVTIQQWWRACLKRDRYLRLQEFVTSLQAVARRYLAKQKLAQLKIARAKVEMHKRLCTEHDAAIVIQQWWRRTMRMRNCKDGYQEYLDSARIIQRWWRRKRALIRRDNEFFDSEQVDERFKTMKLMSPVADPIDLNCAFLELDTLVVSTRAPRRRRQSPEQKWIVPEQTVELKPVGISLPASTPIKPRPPSNGSTQPYQVQLVRKETLRSQLQATQNRAKSSWTEMEQMEIIPTPDLNFSGDVSENANSPPAPQSKKSSRRHKREQESMMMNAQLPPKDPNSKEEAPKMRNTRRPRSRSHNRRQSEADLPVMMFEKKVRPRESHLYIEINLKSVTWSKSKSYKNDDKIFCMFALDLEISGELALGSLFSKSIFLQKKALEDSRDLDIDVLRQVPHSTRLLRKSNNKASEYSRNRSNSLDAQERETTTSADRKAAKSDWQADIPDWENNDKTSHVVDGKLAPLNMPRHMLPKVADIKEPVYQPAPIVIPEVPSKRSSNIVHVFKNRLKRKRNKQKESQTQANLSVIRKEVIPKMIVLDEGDPEGPENLIAFLDERLKLFSKDDSGNDEINDIWRNALNEFKDTLRSLSVQGYNELLLDQLLENFSEAFQSQIDRSCGGDEEKKKLLPYQMYMNSFRGTLEDFVKESKSSRPLRRPRPKKIEKDDCRGHHFSRHQVIQPNVCAVCQQRLFFMIDKVQICSICKILVHKDCIKNPKLPQCSLTSQDIKLFGVPLQCLCRDGQDTPEFVIKVLSYLELNGILKQGLYRVSGAKVEEKKLESELEQDPYCFKKVQFENYNVHCVASIFKIFLRRLPDPLVPFEYYDNVLRAMTLPEKECQDELLSIFNGLPRHHKGTLERVVFHLARVAQKQEDNKMNPQNLAIIIAPCIIRAPDHIPPLTVAQQIGPTTRAVEIIIKNQLEVLKTKFNSFSALDAKERQLQRGLKEVRRSKMKHSIRVSRHQSKPVTQEPEESIDHDEKRLAADLARIKQQKRATFSSIRAFSQPADEPEAFRFPPTAFTQRAASNPPARTPSTPKAEQFIRADKNRLAHRRFNKSSKFTNL</sequence>
<dbReference type="GO" id="GO:0005524">
    <property type="term" value="F:ATP binding"/>
    <property type="evidence" value="ECO:0007669"/>
    <property type="project" value="UniProtKB-UniRule"/>
</dbReference>
<gene>
    <name evidence="18" type="ORF">GSOID_T00009621001</name>
</gene>
<dbReference type="Gene3D" id="3.30.60.20">
    <property type="match status" value="1"/>
</dbReference>
<evidence type="ECO:0000256" key="3">
    <source>
        <dbReference type="ARBA" id="ARBA00022490"/>
    </source>
</evidence>
<dbReference type="Proteomes" id="UP000001307">
    <property type="component" value="Unassembled WGS sequence"/>
</dbReference>
<dbReference type="InterPro" id="IPR027417">
    <property type="entry name" value="P-loop_NTPase"/>
</dbReference>
<feature type="domain" description="Ras-associating" evidence="15">
    <location>
        <begin position="1"/>
        <end position="112"/>
    </location>
</feature>
<organism evidence="18">
    <name type="scientific">Oikopleura dioica</name>
    <name type="common">Tunicate</name>
    <dbReference type="NCBI Taxonomy" id="34765"/>
    <lineage>
        <taxon>Eukaryota</taxon>
        <taxon>Metazoa</taxon>
        <taxon>Chordata</taxon>
        <taxon>Tunicata</taxon>
        <taxon>Appendicularia</taxon>
        <taxon>Copelata</taxon>
        <taxon>Oikopleuridae</taxon>
        <taxon>Oikopleura</taxon>
    </lineage>
</organism>
<evidence type="ECO:0000256" key="13">
    <source>
        <dbReference type="SAM" id="MobiDB-lite"/>
    </source>
</evidence>
<evidence type="ECO:0000259" key="17">
    <source>
        <dbReference type="PROSITE" id="PS51456"/>
    </source>
</evidence>
<dbReference type="PROSITE" id="PS50200">
    <property type="entry name" value="RA"/>
    <property type="match status" value="1"/>
</dbReference>
<dbReference type="SUPFAM" id="SSF57889">
    <property type="entry name" value="Cysteine-rich domain"/>
    <property type="match status" value="1"/>
</dbReference>
<feature type="region of interest" description="Disordered" evidence="13">
    <location>
        <begin position="1232"/>
        <end position="1281"/>
    </location>
</feature>
<evidence type="ECO:0000256" key="6">
    <source>
        <dbReference type="ARBA" id="ARBA00022771"/>
    </source>
</evidence>
<dbReference type="PRINTS" id="PR00193">
    <property type="entry name" value="MYOSINHEAVY"/>
</dbReference>
<dbReference type="SUPFAM" id="SSF48350">
    <property type="entry name" value="GTPase activation domain, GAP"/>
    <property type="match status" value="1"/>
</dbReference>
<evidence type="ECO:0000313" key="18">
    <source>
        <dbReference type="EMBL" id="CBY24269.1"/>
    </source>
</evidence>
<dbReference type="InterPro" id="IPR000048">
    <property type="entry name" value="IQ_motif_EF-hand-BS"/>
</dbReference>
<feature type="domain" description="Phorbol-ester/DAG-type" evidence="14">
    <location>
        <begin position="1498"/>
        <end position="1549"/>
    </location>
</feature>
<accession>E4XF81</accession>
<feature type="region of interest" description="Disordered" evidence="13">
    <location>
        <begin position="1772"/>
        <end position="1805"/>
    </location>
</feature>
<comment type="subcellular location">
    <subcellularLocation>
        <location evidence="1">Cytoplasm</location>
    </subcellularLocation>
</comment>
<evidence type="ECO:0000256" key="10">
    <source>
        <dbReference type="ARBA" id="ARBA00023123"/>
    </source>
</evidence>
<dbReference type="Pfam" id="PF00612">
    <property type="entry name" value="IQ"/>
    <property type="match status" value="3"/>
</dbReference>
<feature type="compositionally biased region" description="Basic residues" evidence="13">
    <location>
        <begin position="1122"/>
        <end position="1134"/>
    </location>
</feature>
<dbReference type="InterPro" id="IPR046987">
    <property type="entry name" value="Myo9"/>
</dbReference>
<keyword evidence="7" id="KW-0862">Zinc</keyword>
<dbReference type="PROSITE" id="PS50096">
    <property type="entry name" value="IQ"/>
    <property type="match status" value="2"/>
</dbReference>
<keyword evidence="19" id="KW-1185">Reference proteome</keyword>
<evidence type="ECO:0000256" key="1">
    <source>
        <dbReference type="ARBA" id="ARBA00004496"/>
    </source>
</evidence>
<keyword evidence="9" id="KW-0175">Coiled coil</keyword>
<dbReference type="SMART" id="SM00109">
    <property type="entry name" value="C1"/>
    <property type="match status" value="1"/>
</dbReference>
<evidence type="ECO:0000259" key="15">
    <source>
        <dbReference type="PROSITE" id="PS50200"/>
    </source>
</evidence>
<dbReference type="Gene3D" id="3.40.850.10">
    <property type="entry name" value="Kinesin motor domain"/>
    <property type="match status" value="1"/>
</dbReference>
<feature type="domain" description="Myosin motor" evidence="17">
    <location>
        <begin position="87"/>
        <end position="771"/>
    </location>
</feature>
<dbReference type="Pfam" id="PF00130">
    <property type="entry name" value="C1_1"/>
    <property type="match status" value="1"/>
</dbReference>
<dbReference type="GO" id="GO:0005884">
    <property type="term" value="C:actin filament"/>
    <property type="evidence" value="ECO:0007669"/>
    <property type="project" value="TreeGrafter"/>
</dbReference>
<dbReference type="InParanoid" id="E4XF81"/>
<dbReference type="GO" id="GO:0005737">
    <property type="term" value="C:cytoplasm"/>
    <property type="evidence" value="ECO:0007669"/>
    <property type="project" value="UniProtKB-SubCell"/>
</dbReference>
<dbReference type="InterPro" id="IPR002219">
    <property type="entry name" value="PKC_DAG/PE"/>
</dbReference>
<keyword evidence="12" id="KW-0009">Actin-binding</keyword>
<reference evidence="18" key="1">
    <citation type="journal article" date="2010" name="Science">
        <title>Plasticity of animal genome architecture unmasked by rapid evolution of a pelagic tunicate.</title>
        <authorList>
            <person name="Denoeud F."/>
            <person name="Henriet S."/>
            <person name="Mungpakdee S."/>
            <person name="Aury J.M."/>
            <person name="Da Silva C."/>
            <person name="Brinkmann H."/>
            <person name="Mikhaleva J."/>
            <person name="Olsen L.C."/>
            <person name="Jubin C."/>
            <person name="Canestro C."/>
            <person name="Bouquet J.M."/>
            <person name="Danks G."/>
            <person name="Poulain J."/>
            <person name="Campsteijn C."/>
            <person name="Adamski M."/>
            <person name="Cross I."/>
            <person name="Yadetie F."/>
            <person name="Muffato M."/>
            <person name="Louis A."/>
            <person name="Butcher S."/>
            <person name="Tsagkogeorga G."/>
            <person name="Konrad A."/>
            <person name="Singh S."/>
            <person name="Jensen M.F."/>
            <person name="Cong E.H."/>
            <person name="Eikeseth-Otteraa H."/>
            <person name="Noel B."/>
            <person name="Anthouard V."/>
            <person name="Porcel B.M."/>
            <person name="Kachouri-Lafond R."/>
            <person name="Nishino A."/>
            <person name="Ugolini M."/>
            <person name="Chourrout P."/>
            <person name="Nishida H."/>
            <person name="Aasland R."/>
            <person name="Huzurbazar S."/>
            <person name="Westhof E."/>
            <person name="Delsuc F."/>
            <person name="Lehrach H."/>
            <person name="Reinhardt R."/>
            <person name="Weissenbach J."/>
            <person name="Roy S.W."/>
            <person name="Artiguenave F."/>
            <person name="Postlethwait J.H."/>
            <person name="Manak J.R."/>
            <person name="Thompson E.M."/>
            <person name="Jaillon O."/>
            <person name="Du Pasquier L."/>
            <person name="Boudinot P."/>
            <person name="Liberles D.A."/>
            <person name="Volff J.N."/>
            <person name="Philippe H."/>
            <person name="Lenhard B."/>
            <person name="Roest Crollius H."/>
            <person name="Wincker P."/>
            <person name="Chourrout D."/>
        </authorList>
    </citation>
    <scope>NUCLEOTIDE SEQUENCE [LARGE SCALE GENOMIC DNA]</scope>
</reference>
<keyword evidence="6" id="KW-0863">Zinc-finger</keyword>
<dbReference type="SMART" id="SM00242">
    <property type="entry name" value="MYSc"/>
    <property type="match status" value="1"/>
</dbReference>
<evidence type="ECO:0000259" key="14">
    <source>
        <dbReference type="PROSITE" id="PS50081"/>
    </source>
</evidence>
<evidence type="ECO:0000259" key="16">
    <source>
        <dbReference type="PROSITE" id="PS50238"/>
    </source>
</evidence>
<dbReference type="CDD" id="cd00124">
    <property type="entry name" value="MYSc"/>
    <property type="match status" value="1"/>
</dbReference>
<dbReference type="GO" id="GO:0016459">
    <property type="term" value="C:myosin complex"/>
    <property type="evidence" value="ECO:0007669"/>
    <property type="project" value="UniProtKB-KW"/>
</dbReference>
<keyword evidence="3" id="KW-0963">Cytoplasm</keyword>
<feature type="compositionally biased region" description="Basic residues" evidence="13">
    <location>
        <begin position="1778"/>
        <end position="1791"/>
    </location>
</feature>
<dbReference type="Gene3D" id="1.10.10.820">
    <property type="match status" value="1"/>
</dbReference>
<dbReference type="Gene3D" id="1.20.58.530">
    <property type="match status" value="1"/>
</dbReference>
<evidence type="ECO:0000313" key="19">
    <source>
        <dbReference type="Proteomes" id="UP000001307"/>
    </source>
</evidence>
<evidence type="ECO:0000256" key="11">
    <source>
        <dbReference type="ARBA" id="ARBA00023175"/>
    </source>
</evidence>
<evidence type="ECO:0000256" key="9">
    <source>
        <dbReference type="ARBA" id="ARBA00023054"/>
    </source>
</evidence>
<dbReference type="PROSITE" id="PS50238">
    <property type="entry name" value="RHOGAP"/>
    <property type="match status" value="1"/>
</dbReference>
<dbReference type="GO" id="GO:0035556">
    <property type="term" value="P:intracellular signal transduction"/>
    <property type="evidence" value="ECO:0007669"/>
    <property type="project" value="InterPro"/>
</dbReference>
<feature type="region of interest" description="Disordered" evidence="13">
    <location>
        <begin position="1829"/>
        <end position="1865"/>
    </location>
</feature>
<feature type="domain" description="Rho-GAP" evidence="16">
    <location>
        <begin position="1561"/>
        <end position="1751"/>
    </location>
</feature>
<dbReference type="CDD" id="cd23767">
    <property type="entry name" value="IQCD"/>
    <property type="match status" value="1"/>
</dbReference>
<dbReference type="CDD" id="cd20821">
    <property type="entry name" value="C1_MgcRacGAP"/>
    <property type="match status" value="1"/>
</dbReference>
<dbReference type="GO" id="GO:0005096">
    <property type="term" value="F:GTPase activator activity"/>
    <property type="evidence" value="ECO:0007669"/>
    <property type="project" value="InterPro"/>
</dbReference>
<dbReference type="SMART" id="SM00015">
    <property type="entry name" value="IQ"/>
    <property type="match status" value="3"/>
</dbReference>
<dbReference type="Pfam" id="PF00620">
    <property type="entry name" value="RhoGAP"/>
    <property type="match status" value="1"/>
</dbReference>
<dbReference type="GO" id="GO:0000146">
    <property type="term" value="F:microfilament motor activity"/>
    <property type="evidence" value="ECO:0007669"/>
    <property type="project" value="InterPro"/>
</dbReference>
<keyword evidence="11 12" id="KW-0505">Motor protein</keyword>
<feature type="compositionally biased region" description="Basic and acidic residues" evidence="13">
    <location>
        <begin position="1252"/>
        <end position="1267"/>
    </location>
</feature>
<dbReference type="Gene3D" id="1.20.120.720">
    <property type="entry name" value="Myosin VI head, motor domain, U50 subdomain"/>
    <property type="match status" value="1"/>
</dbReference>
<name>E4XF81_OIKDI</name>
<dbReference type="PANTHER" id="PTHR46184">
    <property type="entry name" value="UNCONVENTIONAL MYOSIN-IXB-LIKE PROTEIN"/>
    <property type="match status" value="1"/>
</dbReference>
<keyword evidence="8 12" id="KW-0067">ATP-binding</keyword>
<feature type="binding site" evidence="12">
    <location>
        <begin position="181"/>
        <end position="188"/>
    </location>
    <ligand>
        <name>ATP</name>
        <dbReference type="ChEBI" id="CHEBI:30616"/>
    </ligand>
</feature>
<feature type="region of interest" description="Disordered" evidence="13">
    <location>
        <begin position="1007"/>
        <end position="1029"/>
    </location>
</feature>
<evidence type="ECO:0000256" key="7">
    <source>
        <dbReference type="ARBA" id="ARBA00022833"/>
    </source>
</evidence>
<dbReference type="InterPro" id="IPR008936">
    <property type="entry name" value="Rho_GTPase_activation_prot"/>
</dbReference>
<dbReference type="InterPro" id="IPR000198">
    <property type="entry name" value="RhoGAP_dom"/>
</dbReference>
<dbReference type="GO" id="GO:0008270">
    <property type="term" value="F:zinc ion binding"/>
    <property type="evidence" value="ECO:0007669"/>
    <property type="project" value="UniProtKB-KW"/>
</dbReference>
<evidence type="ECO:0000256" key="12">
    <source>
        <dbReference type="PROSITE-ProRule" id="PRU00782"/>
    </source>
</evidence>
<dbReference type="Gene3D" id="1.10.555.10">
    <property type="entry name" value="Rho GTPase activation protein"/>
    <property type="match status" value="1"/>
</dbReference>
<dbReference type="InterPro" id="IPR000159">
    <property type="entry name" value="RA_dom"/>
</dbReference>
<dbReference type="InterPro" id="IPR036961">
    <property type="entry name" value="Kinesin_motor_dom_sf"/>
</dbReference>
<dbReference type="InterPro" id="IPR046349">
    <property type="entry name" value="C1-like_sf"/>
</dbReference>
<feature type="region of interest" description="Actin-binding" evidence="12">
    <location>
        <begin position="654"/>
        <end position="676"/>
    </location>
</feature>
<dbReference type="Pfam" id="PF00063">
    <property type="entry name" value="Myosin_head"/>
    <property type="match status" value="1"/>
</dbReference>
<protein>
    <submittedName>
        <fullName evidence="18">Uncharacterized protein</fullName>
    </submittedName>
</protein>
<dbReference type="SMART" id="SM00324">
    <property type="entry name" value="RhoGAP"/>
    <property type="match status" value="1"/>
</dbReference>
<evidence type="ECO:0000256" key="2">
    <source>
        <dbReference type="ARBA" id="ARBA00008314"/>
    </source>
</evidence>